<evidence type="ECO:0000256" key="12">
    <source>
        <dbReference type="SAM" id="SignalP"/>
    </source>
</evidence>
<dbReference type="GO" id="GO:0004252">
    <property type="term" value="F:serine-type endopeptidase activity"/>
    <property type="evidence" value="ECO:0007669"/>
    <property type="project" value="UniProtKB-UniRule"/>
</dbReference>
<protein>
    <submittedName>
        <fullName evidence="17">Serine protease</fullName>
    </submittedName>
</protein>
<dbReference type="Pfam" id="PF02225">
    <property type="entry name" value="PA"/>
    <property type="match status" value="1"/>
</dbReference>
<dbReference type="PANTHER" id="PTHR10795">
    <property type="entry name" value="PROPROTEIN CONVERTASE SUBTILISIN/KEXIN"/>
    <property type="match status" value="1"/>
</dbReference>
<dbReference type="OrthoDB" id="614750at2"/>
<dbReference type="Gene3D" id="2.60.40.2310">
    <property type="match status" value="1"/>
</dbReference>
<evidence type="ECO:0000256" key="9">
    <source>
        <dbReference type="PIRSR" id="PIRSR615500-1"/>
    </source>
</evidence>
<evidence type="ECO:0000256" key="2">
    <source>
        <dbReference type="ARBA" id="ARBA00011073"/>
    </source>
</evidence>
<keyword evidence="18" id="KW-1185">Reference proteome</keyword>
<dbReference type="InterPro" id="IPR036852">
    <property type="entry name" value="Peptidase_S8/S53_dom_sf"/>
</dbReference>
<feature type="active site" description="Charge relay system" evidence="9 10">
    <location>
        <position position="190"/>
    </location>
</feature>
<dbReference type="PRINTS" id="PR00723">
    <property type="entry name" value="SUBTILISIN"/>
</dbReference>
<feature type="domain" description="Inhibitor I9" evidence="15">
    <location>
        <begin position="53"/>
        <end position="156"/>
    </location>
</feature>
<evidence type="ECO:0000313" key="18">
    <source>
        <dbReference type="Proteomes" id="UP000262073"/>
    </source>
</evidence>
<dbReference type="InterPro" id="IPR015500">
    <property type="entry name" value="Peptidase_S8_subtilisin-rel"/>
</dbReference>
<feature type="signal peptide" evidence="12">
    <location>
        <begin position="1"/>
        <end position="26"/>
    </location>
</feature>
<dbReference type="GO" id="GO:0006508">
    <property type="term" value="P:proteolysis"/>
    <property type="evidence" value="ECO:0007669"/>
    <property type="project" value="UniProtKB-KW"/>
</dbReference>
<dbReference type="InterPro" id="IPR037045">
    <property type="entry name" value="S8pro/Inhibitor_I9_sf"/>
</dbReference>
<dbReference type="PROSITE" id="PS00138">
    <property type="entry name" value="SUBTILASE_SER"/>
    <property type="match status" value="1"/>
</dbReference>
<dbReference type="SUPFAM" id="SSF54897">
    <property type="entry name" value="Protease propeptides/inhibitors"/>
    <property type="match status" value="1"/>
</dbReference>
<dbReference type="InterPro" id="IPR000209">
    <property type="entry name" value="Peptidase_S8/S53_dom"/>
</dbReference>
<evidence type="ECO:0000256" key="8">
    <source>
        <dbReference type="ARBA" id="ARBA00023180"/>
    </source>
</evidence>
<dbReference type="SUPFAM" id="SSF52025">
    <property type="entry name" value="PA domain"/>
    <property type="match status" value="1"/>
</dbReference>
<dbReference type="KEGG" id="salm:D0Y50_07660"/>
<dbReference type="CDD" id="cd04818">
    <property type="entry name" value="PA_subtilisin_1"/>
    <property type="match status" value="1"/>
</dbReference>
<keyword evidence="6 10" id="KW-0378">Hydrolase</keyword>
<name>A0A346NL44_9ALTE</name>
<reference evidence="17 18" key="1">
    <citation type="submission" date="2018-08" db="EMBL/GenBank/DDBJ databases">
        <title>Salinimonas sediminis sp. nov., a piezophilic bacterium isolated from a deep-sea sediment sample from the New Britain Trench.</title>
        <authorList>
            <person name="Cao J."/>
        </authorList>
    </citation>
    <scope>NUCLEOTIDE SEQUENCE [LARGE SCALE GENOMIC DNA]</scope>
    <source>
        <strain evidence="17 18">N102</strain>
    </source>
</reference>
<gene>
    <name evidence="17" type="ORF">D0Y50_07660</name>
</gene>
<keyword evidence="7 10" id="KW-0720">Serine protease</keyword>
<dbReference type="InterPro" id="IPR023827">
    <property type="entry name" value="Peptidase_S8_Asp-AS"/>
</dbReference>
<dbReference type="InterPro" id="IPR046450">
    <property type="entry name" value="PA_dom_sf"/>
</dbReference>
<dbReference type="InterPro" id="IPR041469">
    <property type="entry name" value="Subtilisin-like_FN3"/>
</dbReference>
<dbReference type="PROSITE" id="PS51892">
    <property type="entry name" value="SUBTILASE"/>
    <property type="match status" value="1"/>
</dbReference>
<feature type="domain" description="PA" evidence="14">
    <location>
        <begin position="436"/>
        <end position="528"/>
    </location>
</feature>
<dbReference type="AlphaFoldDB" id="A0A346NL44"/>
<evidence type="ECO:0000313" key="17">
    <source>
        <dbReference type="EMBL" id="AXR06251.1"/>
    </source>
</evidence>
<feature type="active site" description="Charge relay system" evidence="9 10">
    <location>
        <position position="264"/>
    </location>
</feature>
<comment type="similarity">
    <text evidence="2 10 11">Belongs to the peptidase S8 family.</text>
</comment>
<evidence type="ECO:0000259" key="13">
    <source>
        <dbReference type="Pfam" id="PF00082"/>
    </source>
</evidence>
<feature type="domain" description="Subtilisin-like protease fibronectin type-III" evidence="16">
    <location>
        <begin position="718"/>
        <end position="824"/>
    </location>
</feature>
<dbReference type="Proteomes" id="UP000262073">
    <property type="component" value="Chromosome"/>
</dbReference>
<dbReference type="InterPro" id="IPR003137">
    <property type="entry name" value="PA_domain"/>
</dbReference>
<dbReference type="Pfam" id="PF17766">
    <property type="entry name" value="fn3_6"/>
    <property type="match status" value="1"/>
</dbReference>
<dbReference type="Gene3D" id="3.50.30.30">
    <property type="match status" value="1"/>
</dbReference>
<evidence type="ECO:0000256" key="3">
    <source>
        <dbReference type="ARBA" id="ARBA00022525"/>
    </source>
</evidence>
<feature type="domain" description="Peptidase S8/S53" evidence="13">
    <location>
        <begin position="181"/>
        <end position="662"/>
    </location>
</feature>
<dbReference type="Gene3D" id="3.30.70.80">
    <property type="entry name" value="Peptidase S8 propeptide/proteinase inhibitor I9"/>
    <property type="match status" value="1"/>
</dbReference>
<dbReference type="InterPro" id="IPR034197">
    <property type="entry name" value="Peptidases_S8_3"/>
</dbReference>
<dbReference type="Pfam" id="PF05922">
    <property type="entry name" value="Inhibitor_I9"/>
    <property type="match status" value="1"/>
</dbReference>
<dbReference type="Pfam" id="PF00082">
    <property type="entry name" value="Peptidase_S8"/>
    <property type="match status" value="1"/>
</dbReference>
<dbReference type="EMBL" id="CP031769">
    <property type="protein sequence ID" value="AXR06251.1"/>
    <property type="molecule type" value="Genomic_DNA"/>
</dbReference>
<dbReference type="SUPFAM" id="SSF52743">
    <property type="entry name" value="Subtilisin-like"/>
    <property type="match status" value="1"/>
</dbReference>
<evidence type="ECO:0000256" key="11">
    <source>
        <dbReference type="RuleBase" id="RU003355"/>
    </source>
</evidence>
<keyword evidence="5 12" id="KW-0732">Signal</keyword>
<feature type="chain" id="PRO_5016740871" evidence="12">
    <location>
        <begin position="27"/>
        <end position="1049"/>
    </location>
</feature>
<dbReference type="CDD" id="cd04852">
    <property type="entry name" value="Peptidases_S8_3"/>
    <property type="match status" value="1"/>
</dbReference>
<evidence type="ECO:0000256" key="1">
    <source>
        <dbReference type="ARBA" id="ARBA00004613"/>
    </source>
</evidence>
<dbReference type="RefSeq" id="WP_117316268.1">
    <property type="nucleotide sequence ID" value="NZ_CP031769.1"/>
</dbReference>
<comment type="subcellular location">
    <subcellularLocation>
        <location evidence="1">Secreted</location>
    </subcellularLocation>
</comment>
<keyword evidence="3" id="KW-0964">Secreted</keyword>
<evidence type="ECO:0000259" key="15">
    <source>
        <dbReference type="Pfam" id="PF05922"/>
    </source>
</evidence>
<proteinExistence type="inferred from homology"/>
<dbReference type="PROSITE" id="PS00136">
    <property type="entry name" value="SUBTILASE_ASP"/>
    <property type="match status" value="1"/>
</dbReference>
<keyword evidence="4 10" id="KW-0645">Protease</keyword>
<evidence type="ECO:0000256" key="5">
    <source>
        <dbReference type="ARBA" id="ARBA00022729"/>
    </source>
</evidence>
<evidence type="ECO:0000259" key="14">
    <source>
        <dbReference type="Pfam" id="PF02225"/>
    </source>
</evidence>
<evidence type="ECO:0000259" key="16">
    <source>
        <dbReference type="Pfam" id="PF17766"/>
    </source>
</evidence>
<organism evidence="17 18">
    <name type="scientific">Salinimonas sediminis</name>
    <dbReference type="NCBI Taxonomy" id="2303538"/>
    <lineage>
        <taxon>Bacteria</taxon>
        <taxon>Pseudomonadati</taxon>
        <taxon>Pseudomonadota</taxon>
        <taxon>Gammaproteobacteria</taxon>
        <taxon>Alteromonadales</taxon>
        <taxon>Alteromonadaceae</taxon>
        <taxon>Alteromonas/Salinimonas group</taxon>
        <taxon>Salinimonas</taxon>
    </lineage>
</organism>
<evidence type="ECO:0000256" key="7">
    <source>
        <dbReference type="ARBA" id="ARBA00022825"/>
    </source>
</evidence>
<dbReference type="Gene3D" id="3.40.50.200">
    <property type="entry name" value="Peptidase S8/S53 domain"/>
    <property type="match status" value="1"/>
</dbReference>
<feature type="active site" description="Charge relay system" evidence="9 10">
    <location>
        <position position="608"/>
    </location>
</feature>
<accession>A0A346NL44</accession>
<dbReference type="GO" id="GO:0005576">
    <property type="term" value="C:extracellular region"/>
    <property type="evidence" value="ECO:0007669"/>
    <property type="project" value="UniProtKB-SubCell"/>
</dbReference>
<keyword evidence="8" id="KW-0325">Glycoprotein</keyword>
<dbReference type="InterPro" id="IPR023828">
    <property type="entry name" value="Peptidase_S8_Ser-AS"/>
</dbReference>
<dbReference type="InterPro" id="IPR045051">
    <property type="entry name" value="SBT"/>
</dbReference>
<evidence type="ECO:0000256" key="6">
    <source>
        <dbReference type="ARBA" id="ARBA00022801"/>
    </source>
</evidence>
<evidence type="ECO:0000256" key="4">
    <source>
        <dbReference type="ARBA" id="ARBA00022670"/>
    </source>
</evidence>
<sequence>MTFRKHLLGTMVSMAVTASLVPTALAGQQISVPEPGKLNQSGPAKPARTQSGVYIVQLKDAAAITYAGEIGELIPANQAVADKGNRYNAKSNKVKQYTAKLKSRQQKIANTSGSVNVLHNYVHTFNGFAAKMSESQAQALRANPDVAGVWEDQMFTIDTANTPEFLGLTGAGGQHSLGIKGDDVIVGIMDTGITPENPSFADDGSYSDPAELGWSGVCDPGEDDTFSCNNKLIGARHYGDTFASVYDIQTSLGEFIGPRDADGHGSHTASTAAGNEGVVAMKNGADLGVMSGIAPRARIAAYKVCWNSDYTTPEGTDEAGCFPSDSMAAIDQAAADGVDVINFSIGGSLTDLTYPSTAAMLRAADAGVFVSVSAGNSGPAAQTIGTPAPWVTTVAASTYDGVSKTNALNAVVGDTETRYGFVEGSITKPLSETGPVSGKLVLAEPLRACYADEVTPTPLDNAADIEGNIALIQRGDCAFTQKVTRAVESGAKAVVVYTVAGNPVTSLGGDYVGQIPGGMIGDEEGDALAAALNSGEMVTVDLSAAIFIDQQETGNIMADFSSRGPNASTLDIIKPDITAPGVRVLAATTDTPMFGEKGQQVAYLSGTSMSSPHIAGMAALLMGQHPDWTPAQVKSALMTTAYQGVTKEDGVTAADPFDFGAGHAAPVSAMAPGLTYNAEYYDYMAFMCGLEEDTFVESESGFGCAAYEGAGFLTDPSQLNYPSIAIGELQGSQTVFRTVTDVSGNGGNYTVNLEGMDGLDVTVTTYNGEGVETDSPNLVVTPNGRAAYGVSIEKGDSAVIGEWEFGALTLTGEDGTTVRSPIAVMPAADEKIDVPESVSVALKKGRGAFPVQMQYNGRTSIDYAGLAPLNLAEDSVTQDPAATFEFLGTGTQYTAWLVPDGSSLVRFSLRDQLVEKEGADLDLYVYHCIGYSCTEVGSSFNGGSNEDVILTNPAPAANAAAGDFYIAMVHGWFVPDGMTEYSQMTWVVDGKEPNVRINASARAVDGRFNNVNILTRGLDDSLYMGTVSFYDDEKNLQGTTAIEVFNEQK</sequence>
<evidence type="ECO:0000256" key="10">
    <source>
        <dbReference type="PROSITE-ProRule" id="PRU01240"/>
    </source>
</evidence>
<dbReference type="InterPro" id="IPR010259">
    <property type="entry name" value="S8pro/Inhibitor_I9"/>
</dbReference>